<dbReference type="PANTHER" id="PTHR11496">
    <property type="entry name" value="ALCOHOL DEHYDROGENASE"/>
    <property type="match status" value="1"/>
</dbReference>
<dbReference type="AlphaFoldDB" id="A0A1I6F4T1"/>
<proteinExistence type="predicted"/>
<dbReference type="InterPro" id="IPR039697">
    <property type="entry name" value="Alcohol_dehydrogenase_Fe"/>
</dbReference>
<dbReference type="Proteomes" id="UP000198583">
    <property type="component" value="Unassembled WGS sequence"/>
</dbReference>
<dbReference type="NCBIfam" id="NF041822">
    <property type="entry name" value="daptide_DH"/>
    <property type="match status" value="1"/>
</dbReference>
<dbReference type="Gene3D" id="3.40.50.1970">
    <property type="match status" value="1"/>
</dbReference>
<accession>A0A1I6F4T1</accession>
<dbReference type="SUPFAM" id="SSF56796">
    <property type="entry name" value="Dehydroquinate synthase-like"/>
    <property type="match status" value="1"/>
</dbReference>
<dbReference type="PANTHER" id="PTHR11496:SF83">
    <property type="entry name" value="HYDROXYACID-OXOACID TRANSHYDROGENASE, MITOCHONDRIAL"/>
    <property type="match status" value="1"/>
</dbReference>
<feature type="domain" description="Alcohol dehydrogenase iron-type/glycerol dehydrogenase GldA" evidence="2">
    <location>
        <begin position="39"/>
        <end position="157"/>
    </location>
</feature>
<evidence type="ECO:0000256" key="1">
    <source>
        <dbReference type="ARBA" id="ARBA00023002"/>
    </source>
</evidence>
<evidence type="ECO:0000259" key="2">
    <source>
        <dbReference type="Pfam" id="PF00465"/>
    </source>
</evidence>
<dbReference type="InterPro" id="IPR001670">
    <property type="entry name" value="ADH_Fe/GldA"/>
</dbReference>
<protein>
    <submittedName>
        <fullName evidence="3">NADP-dependent alcohol dehydrogenase</fullName>
    </submittedName>
</protein>
<dbReference type="Pfam" id="PF00465">
    <property type="entry name" value="Fe-ADH"/>
    <property type="match status" value="1"/>
</dbReference>
<dbReference type="InterPro" id="IPR049692">
    <property type="entry name" value="Daptide_DH"/>
</dbReference>
<dbReference type="RefSeq" id="WP_177320657.1">
    <property type="nucleotide sequence ID" value="NZ_FOYL01000008.1"/>
</dbReference>
<dbReference type="GO" id="GO:0046872">
    <property type="term" value="F:metal ion binding"/>
    <property type="evidence" value="ECO:0007669"/>
    <property type="project" value="InterPro"/>
</dbReference>
<sequence length="364" mass="38170">MLTHQSTPTTVHAGSWPARLGGRVAWLVDPHVRFDVPGAIFVDPADSGVDAVRAVAASFGDCDTVVGVGGGSLLDLVKLASLVDADPGLADVLTSRGRRAGVIPLPAGPSPVRRRVLVPTTVGTGVEVSAVACLTVDGGKRLVAGSRLRPEVAVLDPARTASLPARLLREGVLEALLRVLGPVVGSAHVGGLPDAEAEMLARELVAVGDRFAVGDVTAAGRLYAAQLSAATHTGWALVGRKPYAARHWYLANELSTVQSVRKMVATAHVVPAVWERIVRGDERFGFADRLDAAWRWISKSPPVEGFRELLRRWDLEPDVVPSPAEIAEATDNALRAWGGTLPMLAGLGVDDIAGIYQGSAVCST</sequence>
<evidence type="ECO:0000313" key="3">
    <source>
        <dbReference type="EMBL" id="SFR24948.1"/>
    </source>
</evidence>
<dbReference type="GO" id="GO:0004022">
    <property type="term" value="F:alcohol dehydrogenase (NAD+) activity"/>
    <property type="evidence" value="ECO:0007669"/>
    <property type="project" value="TreeGrafter"/>
</dbReference>
<keyword evidence="1" id="KW-0560">Oxidoreductase</keyword>
<evidence type="ECO:0000313" key="4">
    <source>
        <dbReference type="Proteomes" id="UP000198583"/>
    </source>
</evidence>
<keyword evidence="4" id="KW-1185">Reference proteome</keyword>
<reference evidence="4" key="1">
    <citation type="submission" date="2016-10" db="EMBL/GenBank/DDBJ databases">
        <authorList>
            <person name="Varghese N."/>
            <person name="Submissions S."/>
        </authorList>
    </citation>
    <scope>NUCLEOTIDE SEQUENCE [LARGE SCALE GENOMIC DNA]</scope>
    <source>
        <strain evidence="4">DSM 44232</strain>
    </source>
</reference>
<dbReference type="EMBL" id="FOYL01000008">
    <property type="protein sequence ID" value="SFR24948.1"/>
    <property type="molecule type" value="Genomic_DNA"/>
</dbReference>
<gene>
    <name evidence="3" type="ORF">SAMN04488564_108155</name>
</gene>
<dbReference type="STRING" id="84724.SAMN04488564_108155"/>
<name>A0A1I6F4T1_9PSEU</name>
<organism evidence="3 4">
    <name type="scientific">Lentzea waywayandensis</name>
    <dbReference type="NCBI Taxonomy" id="84724"/>
    <lineage>
        <taxon>Bacteria</taxon>
        <taxon>Bacillati</taxon>
        <taxon>Actinomycetota</taxon>
        <taxon>Actinomycetes</taxon>
        <taxon>Pseudonocardiales</taxon>
        <taxon>Pseudonocardiaceae</taxon>
        <taxon>Lentzea</taxon>
    </lineage>
</organism>